<keyword evidence="12" id="KW-1185">Reference proteome</keyword>
<evidence type="ECO:0000256" key="1">
    <source>
        <dbReference type="ARBA" id="ARBA00004337"/>
    </source>
</evidence>
<gene>
    <name evidence="11" type="ORF">F0562_012179</name>
</gene>
<organism evidence="11 12">
    <name type="scientific">Nyssa sinensis</name>
    <dbReference type="NCBI Taxonomy" id="561372"/>
    <lineage>
        <taxon>Eukaryota</taxon>
        <taxon>Viridiplantae</taxon>
        <taxon>Streptophyta</taxon>
        <taxon>Embryophyta</taxon>
        <taxon>Tracheophyta</taxon>
        <taxon>Spermatophyta</taxon>
        <taxon>Magnoliopsida</taxon>
        <taxon>eudicotyledons</taxon>
        <taxon>Gunneridae</taxon>
        <taxon>Pentapetalae</taxon>
        <taxon>asterids</taxon>
        <taxon>Cornales</taxon>
        <taxon>Nyssaceae</taxon>
        <taxon>Nyssa</taxon>
    </lineage>
</organism>
<evidence type="ECO:0000256" key="10">
    <source>
        <dbReference type="RuleBase" id="RU363079"/>
    </source>
</evidence>
<keyword evidence="6" id="KW-0967">Endosome</keyword>
<protein>
    <recommendedName>
        <fullName evidence="10">Transmembrane 9 superfamily member</fullName>
    </recommendedName>
</protein>
<dbReference type="GO" id="GO:0000139">
    <property type="term" value="C:Golgi membrane"/>
    <property type="evidence" value="ECO:0007669"/>
    <property type="project" value="UniProtKB-SubCell"/>
</dbReference>
<dbReference type="AlphaFoldDB" id="A0A5J4ZWN1"/>
<dbReference type="EMBL" id="CM018048">
    <property type="protein sequence ID" value="KAA8521511.1"/>
    <property type="molecule type" value="Genomic_DNA"/>
</dbReference>
<dbReference type="PANTHER" id="PTHR10766">
    <property type="entry name" value="TRANSMEMBRANE 9 SUPERFAMILY PROTEIN"/>
    <property type="match status" value="1"/>
</dbReference>
<name>A0A5J4ZWN1_9ASTE</name>
<keyword evidence="5" id="KW-0732">Signal</keyword>
<comment type="subcellular location">
    <subcellularLocation>
        <location evidence="1">Endosome membrane</location>
        <topology evidence="1">Multi-pass membrane protein</topology>
    </subcellularLocation>
    <subcellularLocation>
        <location evidence="2">Golgi apparatus membrane</location>
        <topology evidence="2">Multi-pass membrane protein</topology>
    </subcellularLocation>
</comment>
<keyword evidence="8" id="KW-0333">Golgi apparatus</keyword>
<dbReference type="Pfam" id="PF02990">
    <property type="entry name" value="EMP70"/>
    <property type="match status" value="1"/>
</dbReference>
<evidence type="ECO:0000256" key="2">
    <source>
        <dbReference type="ARBA" id="ARBA00004653"/>
    </source>
</evidence>
<keyword evidence="4 10" id="KW-0812">Transmembrane</keyword>
<evidence type="ECO:0000256" key="4">
    <source>
        <dbReference type="ARBA" id="ARBA00022692"/>
    </source>
</evidence>
<evidence type="ECO:0000256" key="5">
    <source>
        <dbReference type="ARBA" id="ARBA00022729"/>
    </source>
</evidence>
<accession>A0A5J4ZWN1</accession>
<dbReference type="GO" id="GO:0072657">
    <property type="term" value="P:protein localization to membrane"/>
    <property type="evidence" value="ECO:0007669"/>
    <property type="project" value="TreeGrafter"/>
</dbReference>
<feature type="transmembrane region" description="Helical" evidence="10">
    <location>
        <begin position="123"/>
        <end position="146"/>
    </location>
</feature>
<dbReference type="InterPro" id="IPR004240">
    <property type="entry name" value="EMP70"/>
</dbReference>
<dbReference type="Proteomes" id="UP000325577">
    <property type="component" value="Linkage Group LG5"/>
</dbReference>
<evidence type="ECO:0000256" key="6">
    <source>
        <dbReference type="ARBA" id="ARBA00022753"/>
    </source>
</evidence>
<feature type="transmembrane region" description="Helical" evidence="10">
    <location>
        <begin position="46"/>
        <end position="70"/>
    </location>
</feature>
<dbReference type="PANTHER" id="PTHR10766:SF177">
    <property type="entry name" value="TRANSMEMBRANE 9 SUPERFAMILY MEMBER 1"/>
    <property type="match status" value="1"/>
</dbReference>
<keyword evidence="7 10" id="KW-1133">Transmembrane helix</keyword>
<feature type="transmembrane region" description="Helical" evidence="10">
    <location>
        <begin position="191"/>
        <end position="211"/>
    </location>
</feature>
<evidence type="ECO:0000256" key="9">
    <source>
        <dbReference type="ARBA" id="ARBA00023136"/>
    </source>
</evidence>
<evidence type="ECO:0000313" key="11">
    <source>
        <dbReference type="EMBL" id="KAA8521511.1"/>
    </source>
</evidence>
<evidence type="ECO:0000256" key="7">
    <source>
        <dbReference type="ARBA" id="ARBA00022989"/>
    </source>
</evidence>
<reference evidence="11 12" key="1">
    <citation type="submission" date="2019-09" db="EMBL/GenBank/DDBJ databases">
        <title>A chromosome-level genome assembly of the Chinese tupelo Nyssa sinensis.</title>
        <authorList>
            <person name="Yang X."/>
            <person name="Kang M."/>
            <person name="Yang Y."/>
            <person name="Xiong H."/>
            <person name="Wang M."/>
            <person name="Zhang Z."/>
            <person name="Wang Z."/>
            <person name="Wu H."/>
            <person name="Ma T."/>
            <person name="Liu J."/>
            <person name="Xi Z."/>
        </authorList>
    </citation>
    <scope>NUCLEOTIDE SEQUENCE [LARGE SCALE GENOMIC DNA]</scope>
    <source>
        <strain evidence="11">J267</strain>
        <tissue evidence="11">Leaf</tissue>
    </source>
</reference>
<dbReference type="GO" id="GO:0010008">
    <property type="term" value="C:endosome membrane"/>
    <property type="evidence" value="ECO:0007669"/>
    <property type="project" value="UniProtKB-SubCell"/>
</dbReference>
<comment type="similarity">
    <text evidence="3 10">Belongs to the nonaspanin (TM9SF) (TC 9.A.2) family.</text>
</comment>
<dbReference type="OrthoDB" id="1666796at2759"/>
<evidence type="ECO:0000256" key="8">
    <source>
        <dbReference type="ARBA" id="ARBA00023034"/>
    </source>
</evidence>
<comment type="caution">
    <text evidence="10">Lacks conserved residue(s) required for the propagation of feature annotation.</text>
</comment>
<proteinExistence type="inferred from homology"/>
<sequence>MVDLTEDKEVDVEFMYTVEWRKTNTSFEKRMEKYFQSSLLPHHLKIHWFSVMNSCVTVLTLIGSLVTFYMQVLRRDIIRYAYDEEVSDNQEETTGWKYIHSDVFRYPKHVSLFTAALSSGTQLFTLTTAALPLGTIAVIFLIWLFVASPLLWLGGIAGKNSRSEFQVPCRITKCLREIPPLHWYKGVLPQMALAGILPFGVIYIELGYVFYSVWGHRIYTICHPFYCLHYSSDCNRFRDCGFDIPSTFYGRS</sequence>
<evidence type="ECO:0000313" key="12">
    <source>
        <dbReference type="Proteomes" id="UP000325577"/>
    </source>
</evidence>
<evidence type="ECO:0000256" key="3">
    <source>
        <dbReference type="ARBA" id="ARBA00005227"/>
    </source>
</evidence>
<keyword evidence="9 10" id="KW-0472">Membrane</keyword>